<dbReference type="AlphaFoldDB" id="A0AAV6YCU1"/>
<proteinExistence type="predicted"/>
<evidence type="ECO:0000313" key="1">
    <source>
        <dbReference type="EMBL" id="KAG8534626.1"/>
    </source>
</evidence>
<accession>A0AAV6YCU1</accession>
<protein>
    <submittedName>
        <fullName evidence="1">Uncharacterized protein</fullName>
    </submittedName>
</protein>
<name>A0AAV6YCU1_ENGPU</name>
<evidence type="ECO:0000313" key="2">
    <source>
        <dbReference type="Proteomes" id="UP000824782"/>
    </source>
</evidence>
<sequence>MQSLPQLWHVFPSNLLRPGGLLDTILQFESLILLLASPEPRLHLLLSAPPCCNDVIIIHVFCFFFGLSVPRPSSSRAATF</sequence>
<dbReference type="Proteomes" id="UP000824782">
    <property type="component" value="Unassembled WGS sequence"/>
</dbReference>
<gene>
    <name evidence="1" type="ORF">GDO81_018977</name>
</gene>
<organism evidence="1 2">
    <name type="scientific">Engystomops pustulosus</name>
    <name type="common">Tungara frog</name>
    <name type="synonym">Physalaemus pustulosus</name>
    <dbReference type="NCBI Taxonomy" id="76066"/>
    <lineage>
        <taxon>Eukaryota</taxon>
        <taxon>Metazoa</taxon>
        <taxon>Chordata</taxon>
        <taxon>Craniata</taxon>
        <taxon>Vertebrata</taxon>
        <taxon>Euteleostomi</taxon>
        <taxon>Amphibia</taxon>
        <taxon>Batrachia</taxon>
        <taxon>Anura</taxon>
        <taxon>Neobatrachia</taxon>
        <taxon>Hyloidea</taxon>
        <taxon>Leptodactylidae</taxon>
        <taxon>Leiuperinae</taxon>
        <taxon>Engystomops</taxon>
    </lineage>
</organism>
<dbReference type="EMBL" id="WNYA01097456">
    <property type="protein sequence ID" value="KAG8534626.1"/>
    <property type="molecule type" value="Genomic_DNA"/>
</dbReference>
<reference evidence="1" key="1">
    <citation type="thesis" date="2020" institute="ProQuest LLC" country="789 East Eisenhower Parkway, Ann Arbor, MI, USA">
        <title>Comparative Genomics and Chromosome Evolution.</title>
        <authorList>
            <person name="Mudd A.B."/>
        </authorList>
    </citation>
    <scope>NUCLEOTIDE SEQUENCE</scope>
    <source>
        <strain evidence="1">237g6f4</strain>
        <tissue evidence="1">Blood</tissue>
    </source>
</reference>
<comment type="caution">
    <text evidence="1">The sequence shown here is derived from an EMBL/GenBank/DDBJ whole genome shotgun (WGS) entry which is preliminary data.</text>
</comment>
<keyword evidence="2" id="KW-1185">Reference proteome</keyword>